<name>A0ABX1PW23_9RHOO</name>
<evidence type="ECO:0000313" key="2">
    <source>
        <dbReference type="Proteomes" id="UP000623795"/>
    </source>
</evidence>
<evidence type="ECO:0000313" key="1">
    <source>
        <dbReference type="EMBL" id="NMG43360.1"/>
    </source>
</evidence>
<organism evidence="1 2">
    <name type="scientific">Aromatoleum toluvorans</name>
    <dbReference type="NCBI Taxonomy" id="92002"/>
    <lineage>
        <taxon>Bacteria</taxon>
        <taxon>Pseudomonadati</taxon>
        <taxon>Pseudomonadota</taxon>
        <taxon>Betaproteobacteria</taxon>
        <taxon>Rhodocyclales</taxon>
        <taxon>Rhodocyclaceae</taxon>
        <taxon>Aromatoleum</taxon>
    </lineage>
</organism>
<dbReference type="Proteomes" id="UP000623795">
    <property type="component" value="Unassembled WGS sequence"/>
</dbReference>
<accession>A0ABX1PW23</accession>
<sequence>MELEYLEYDCEVIDLDDLSAHAGDAQADETAEAAFASWFTDGRSRNGSQPGARAS</sequence>
<gene>
    <name evidence="1" type="ORF">GPA22_06385</name>
</gene>
<dbReference type="EMBL" id="WTVN01000007">
    <property type="protein sequence ID" value="NMG43360.1"/>
    <property type="molecule type" value="Genomic_DNA"/>
</dbReference>
<comment type="caution">
    <text evidence="1">The sequence shown here is derived from an EMBL/GenBank/DDBJ whole genome shotgun (WGS) entry which is preliminary data.</text>
</comment>
<reference evidence="1 2" key="1">
    <citation type="submission" date="2019-12" db="EMBL/GenBank/DDBJ databases">
        <title>Comparative genomics gives insights into the taxonomy of the Azoarcus-Aromatoleum group and reveals separate origins of nif in the plant-associated Azoarcus and non-plant-associated Aromatoleum sub-groups.</title>
        <authorList>
            <person name="Lafos M."/>
            <person name="Maluk M."/>
            <person name="Batista M."/>
            <person name="Junghare M."/>
            <person name="Carmona M."/>
            <person name="Faoro H."/>
            <person name="Cruz L.M."/>
            <person name="Battistoni F."/>
            <person name="De Souza E."/>
            <person name="Pedrosa F."/>
            <person name="Chen W.-M."/>
            <person name="Poole P.S."/>
            <person name="Dixon R.A."/>
            <person name="James E.K."/>
        </authorList>
    </citation>
    <scope>NUCLEOTIDE SEQUENCE [LARGE SCALE GENOMIC DNA]</scope>
    <source>
        <strain evidence="1 2">Td21</strain>
    </source>
</reference>
<protein>
    <submittedName>
        <fullName evidence="1">Uncharacterized protein</fullName>
    </submittedName>
</protein>
<proteinExistence type="predicted"/>
<dbReference type="RefSeq" id="WP_169255276.1">
    <property type="nucleotide sequence ID" value="NZ_WTVN01000007.1"/>
</dbReference>
<keyword evidence="2" id="KW-1185">Reference proteome</keyword>